<proteinExistence type="predicted"/>
<reference evidence="5" key="1">
    <citation type="journal article" date="2019" name="Int. J. Syst. Evol. Microbiol.">
        <title>The Global Catalogue of Microorganisms (GCM) 10K type strain sequencing project: providing services to taxonomists for standard genome sequencing and annotation.</title>
        <authorList>
            <consortium name="The Broad Institute Genomics Platform"/>
            <consortium name="The Broad Institute Genome Sequencing Center for Infectious Disease"/>
            <person name="Wu L."/>
            <person name="Ma J."/>
        </authorList>
    </citation>
    <scope>NUCLEOTIDE SEQUENCE [LARGE SCALE GENOMIC DNA]</scope>
    <source>
        <strain evidence="5">CCM 8749</strain>
    </source>
</reference>
<accession>A0ABW1ILJ3</accession>
<keyword evidence="1 3" id="KW-0732">Signal</keyword>
<dbReference type="EMBL" id="JBHSQV010000033">
    <property type="protein sequence ID" value="MFC5985900.1"/>
    <property type="molecule type" value="Genomic_DNA"/>
</dbReference>
<dbReference type="PANTHER" id="PTHR43649">
    <property type="entry name" value="ARABINOSE-BINDING PROTEIN-RELATED"/>
    <property type="match status" value="1"/>
</dbReference>
<keyword evidence="5" id="KW-1185">Reference proteome</keyword>
<sequence length="547" mass="61709">MNKIKPKLIGVCMLAVWFVIVVAACSNQASDKTNQEGSREQQNQNEGGQEPQEVGYPEKLSYWVALNGNVSATMKSYNEIAAYQELEKLTGTKVEFQHPPQGQETDAFNLMISSGDLPDVIEHNWANVTRGPDQAIKDGTIIRLNELIDQYAPNFKKVLEENPEFKKLVTTDEGNIYVFPFLRGDEYLLTFNGLTIRKDWLDTLNLEVPETIDEWYEVLTAIKTGDPNQNGEQDEIPLFIDIKGTNLNLNNAFLGAWGITSMFYQIDGKVHYGPIQPEFKEFLTTMNKWYEEGLIDPDYAATDGKLKDAKVTGNVLAALPTYTGSGIGRYTELMKEQYPDFELVAAPNVVLNKGDRPLIGQKDFPFTGVGAAITGSNENPAETVKWLDYKYGEEGHILFNFGIEGVSYEMKDGYPTYTDEVMNHPDLPVTQAMSKYAIASFSGPFVQDRRYMEQYSALPAQKDAIETWMDTENDRLMPPISPTSEESSRYASIMNDVNTYYEEMINKFIMGVEPLDNFDSFVQTIKGMGIEEAIQIQQAGLDRFNKR</sequence>
<dbReference type="PANTHER" id="PTHR43649:SF33">
    <property type="entry name" value="POLYGALACTURONAN_RHAMNOGALACTURONAN-BINDING PROTEIN YTCQ"/>
    <property type="match status" value="1"/>
</dbReference>
<organism evidence="4 5">
    <name type="scientific">Marinicrinis lubricantis</name>
    <dbReference type="NCBI Taxonomy" id="2086470"/>
    <lineage>
        <taxon>Bacteria</taxon>
        <taxon>Bacillati</taxon>
        <taxon>Bacillota</taxon>
        <taxon>Bacilli</taxon>
        <taxon>Bacillales</taxon>
        <taxon>Paenibacillaceae</taxon>
    </lineage>
</organism>
<feature type="signal peptide" evidence="3">
    <location>
        <begin position="1"/>
        <end position="23"/>
    </location>
</feature>
<evidence type="ECO:0000256" key="2">
    <source>
        <dbReference type="SAM" id="MobiDB-lite"/>
    </source>
</evidence>
<dbReference type="RefSeq" id="WP_379893192.1">
    <property type="nucleotide sequence ID" value="NZ_CBCSCT010000031.1"/>
</dbReference>
<name>A0ABW1ILJ3_9BACL</name>
<feature type="region of interest" description="Disordered" evidence="2">
    <location>
        <begin position="32"/>
        <end position="53"/>
    </location>
</feature>
<dbReference type="InterPro" id="IPR050490">
    <property type="entry name" value="Bact_solute-bd_prot1"/>
</dbReference>
<dbReference type="Gene3D" id="3.40.190.10">
    <property type="entry name" value="Periplasmic binding protein-like II"/>
    <property type="match status" value="2"/>
</dbReference>
<evidence type="ECO:0000256" key="3">
    <source>
        <dbReference type="SAM" id="SignalP"/>
    </source>
</evidence>
<dbReference type="Proteomes" id="UP001596250">
    <property type="component" value="Unassembled WGS sequence"/>
</dbReference>
<dbReference type="SUPFAM" id="SSF53850">
    <property type="entry name" value="Periplasmic binding protein-like II"/>
    <property type="match status" value="1"/>
</dbReference>
<evidence type="ECO:0000313" key="5">
    <source>
        <dbReference type="Proteomes" id="UP001596250"/>
    </source>
</evidence>
<evidence type="ECO:0000313" key="4">
    <source>
        <dbReference type="EMBL" id="MFC5985900.1"/>
    </source>
</evidence>
<comment type="caution">
    <text evidence="4">The sequence shown here is derived from an EMBL/GenBank/DDBJ whole genome shotgun (WGS) entry which is preliminary data.</text>
</comment>
<protein>
    <submittedName>
        <fullName evidence="4">ABC transporter substrate-binding protein</fullName>
    </submittedName>
</protein>
<feature type="compositionally biased region" description="Low complexity" evidence="2">
    <location>
        <begin position="40"/>
        <end position="53"/>
    </location>
</feature>
<dbReference type="PROSITE" id="PS51257">
    <property type="entry name" value="PROKAR_LIPOPROTEIN"/>
    <property type="match status" value="1"/>
</dbReference>
<gene>
    <name evidence="4" type="ORF">ACFPXP_05575</name>
</gene>
<feature type="chain" id="PRO_5046281440" evidence="3">
    <location>
        <begin position="24"/>
        <end position="547"/>
    </location>
</feature>
<evidence type="ECO:0000256" key="1">
    <source>
        <dbReference type="ARBA" id="ARBA00022729"/>
    </source>
</evidence>